<dbReference type="EMBL" id="JBHMDM010000001">
    <property type="protein sequence ID" value="MFB9375363.1"/>
    <property type="molecule type" value="Genomic_DNA"/>
</dbReference>
<dbReference type="Pfam" id="PF14257">
    <property type="entry name" value="DUF4349"/>
    <property type="match status" value="1"/>
</dbReference>
<evidence type="ECO:0000313" key="4">
    <source>
        <dbReference type="EMBL" id="MFB9375363.1"/>
    </source>
</evidence>
<reference evidence="4 5" key="1">
    <citation type="submission" date="2024-09" db="EMBL/GenBank/DDBJ databases">
        <authorList>
            <person name="Sun Q."/>
            <person name="Mori K."/>
        </authorList>
    </citation>
    <scope>NUCLEOTIDE SEQUENCE [LARGE SCALE GENOMIC DNA]</scope>
    <source>
        <strain evidence="4 5">TISTR 1856</strain>
    </source>
</reference>
<feature type="compositionally biased region" description="Gly residues" evidence="1">
    <location>
        <begin position="39"/>
        <end position="51"/>
    </location>
</feature>
<feature type="transmembrane region" description="Helical" evidence="2">
    <location>
        <begin position="290"/>
        <end position="311"/>
    </location>
</feature>
<keyword evidence="2" id="KW-0472">Membrane</keyword>
<gene>
    <name evidence="4" type="ORF">ACFFVI_00115</name>
</gene>
<feature type="region of interest" description="Disordered" evidence="1">
    <location>
        <begin position="404"/>
        <end position="438"/>
    </location>
</feature>
<keyword evidence="2" id="KW-1133">Transmembrane helix</keyword>
<dbReference type="Proteomes" id="UP001589748">
    <property type="component" value="Unassembled WGS sequence"/>
</dbReference>
<keyword evidence="5" id="KW-1185">Reference proteome</keyword>
<evidence type="ECO:0000259" key="3">
    <source>
        <dbReference type="Pfam" id="PF14257"/>
    </source>
</evidence>
<feature type="domain" description="DUF4349" evidence="3">
    <location>
        <begin position="85"/>
        <end position="310"/>
    </location>
</feature>
<dbReference type="PROSITE" id="PS51257">
    <property type="entry name" value="PROKAR_LIPOPROTEIN"/>
    <property type="match status" value="1"/>
</dbReference>
<name>A0ABV5LMN8_9ACTN</name>
<feature type="compositionally biased region" description="Low complexity" evidence="1">
    <location>
        <begin position="52"/>
        <end position="68"/>
    </location>
</feature>
<comment type="caution">
    <text evidence="4">The sequence shown here is derived from an EMBL/GenBank/DDBJ whole genome shotgun (WGS) entry which is preliminary data.</text>
</comment>
<proteinExistence type="predicted"/>
<evidence type="ECO:0000256" key="2">
    <source>
        <dbReference type="SAM" id="Phobius"/>
    </source>
</evidence>
<keyword evidence="2" id="KW-0812">Transmembrane</keyword>
<evidence type="ECO:0000313" key="5">
    <source>
        <dbReference type="Proteomes" id="UP001589748"/>
    </source>
</evidence>
<dbReference type="RefSeq" id="WP_380136429.1">
    <property type="nucleotide sequence ID" value="NZ_JBHLUI010000006.1"/>
</dbReference>
<evidence type="ECO:0000256" key="1">
    <source>
        <dbReference type="SAM" id="MobiDB-lite"/>
    </source>
</evidence>
<accession>A0ABV5LMN8</accession>
<feature type="compositionally biased region" description="Pro residues" evidence="1">
    <location>
        <begin position="348"/>
        <end position="363"/>
    </location>
</feature>
<protein>
    <submittedName>
        <fullName evidence="4">DUF4349 domain-containing protein</fullName>
    </submittedName>
</protein>
<sequence>MARRSHPPVPVAPPRGHRWRVLPVLLLAVVLAGCTGSGATGGSSSGTGAGQGSAADLGPASGAAQDAAADVAEDPAALPAAATGRAVVSTARLGVGVDDVTAAASAAARIAVAAGGSVQQSQVSGADGTEVVAGEARPDDAVAPGATASLTLRVPAERFEGVLDELAALGTQLDRQTTSSDVSAEVADVDSRVASAQAVLGTLRERLPEARTIADVLTVENELARRQADLEALQARQRVLADQVALSTVDVGFSPRAAVAAAAATDGGFLDGLRAGWSALGRTVHVGGTVLGAVLPFAVPVAAVGGLLWWLRRRRTEGRVGSTARPSALRLPEQPADSGAWSISAPVSVPPSVPGSPAIPPGPRTGCARSRRSARGRAGSSPTVWCGRCTGTCRRWSAEWPPCSGRPPTRWRWPGWPGTRPTAATRGADCPGPPAGSW</sequence>
<feature type="compositionally biased region" description="Low complexity" evidence="1">
    <location>
        <begin position="406"/>
        <end position="422"/>
    </location>
</feature>
<dbReference type="InterPro" id="IPR025645">
    <property type="entry name" value="DUF4349"/>
</dbReference>
<organism evidence="4 5">
    <name type="scientific">Kineococcus gynurae</name>
    <dbReference type="NCBI Taxonomy" id="452979"/>
    <lineage>
        <taxon>Bacteria</taxon>
        <taxon>Bacillati</taxon>
        <taxon>Actinomycetota</taxon>
        <taxon>Actinomycetes</taxon>
        <taxon>Kineosporiales</taxon>
        <taxon>Kineosporiaceae</taxon>
        <taxon>Kineococcus</taxon>
    </lineage>
</organism>
<feature type="region of interest" description="Disordered" evidence="1">
    <location>
        <begin position="39"/>
        <end position="68"/>
    </location>
</feature>
<feature type="region of interest" description="Disordered" evidence="1">
    <location>
        <begin position="341"/>
        <end position="382"/>
    </location>
</feature>